<feature type="zinc finger region" description="C3H1-type" evidence="1">
    <location>
        <begin position="387"/>
        <end position="416"/>
    </location>
</feature>
<evidence type="ECO:0000313" key="4">
    <source>
        <dbReference type="EMBL" id="KAJ3488745.1"/>
    </source>
</evidence>
<dbReference type="PANTHER" id="PTHR37543">
    <property type="entry name" value="CCCH ZINC FINGER DNA BINDING PROTEIN (AFU_ORTHOLOGUE AFUA_5G12760)"/>
    <property type="match status" value="1"/>
</dbReference>
<protein>
    <recommendedName>
        <fullName evidence="3">C3H1-type domain-containing protein</fullName>
    </recommendedName>
</protein>
<dbReference type="Proteomes" id="UP001212997">
    <property type="component" value="Unassembled WGS sequence"/>
</dbReference>
<dbReference type="InterPro" id="IPR000571">
    <property type="entry name" value="Znf_CCCH"/>
</dbReference>
<evidence type="ECO:0000313" key="5">
    <source>
        <dbReference type="Proteomes" id="UP001212997"/>
    </source>
</evidence>
<keyword evidence="1" id="KW-0862">Zinc</keyword>
<dbReference type="Pfam" id="PF25540">
    <property type="entry name" value="DUF7923"/>
    <property type="match status" value="1"/>
</dbReference>
<dbReference type="EMBL" id="JANAWD010000060">
    <property type="protein sequence ID" value="KAJ3488745.1"/>
    <property type="molecule type" value="Genomic_DNA"/>
</dbReference>
<feature type="domain" description="C3H1-type" evidence="3">
    <location>
        <begin position="348"/>
        <end position="375"/>
    </location>
</feature>
<gene>
    <name evidence="4" type="ORF">NLI96_g2612</name>
</gene>
<feature type="domain" description="C3H1-type" evidence="3">
    <location>
        <begin position="387"/>
        <end position="416"/>
    </location>
</feature>
<dbReference type="GO" id="GO:0008270">
    <property type="term" value="F:zinc ion binding"/>
    <property type="evidence" value="ECO:0007669"/>
    <property type="project" value="UniProtKB-KW"/>
</dbReference>
<evidence type="ECO:0000256" key="1">
    <source>
        <dbReference type="PROSITE-ProRule" id="PRU00723"/>
    </source>
</evidence>
<keyword evidence="1" id="KW-0863">Zinc-finger</keyword>
<dbReference type="AlphaFoldDB" id="A0AAD5V9T8"/>
<sequence length="445" mass="49536">MAAPSVGEVNKQLWDEALTRLLDLSTATVKRNSELETRITELEVELSVWKQAHNNILEAAERDKKAHHLQAATLNRQLSSLDTIKVRFDRHPRTSDSPHTHLWAQNPLIVCAVDGNDYIFNQAYLSRGISGGQDAARDLTKAIAEFLSQEDVQVFGRLSFWITLFFNRGKLLDTLLGSDICTAEQFSAFLIGFSQASPRFLIVDAGPGQDAVNLKVREYLQTYTRFPQTLRVFLGGGFDGAYMSTMAALGKEELLGKLVLLQGSHEPCPEFRQLSLPSIPVTGLFMSQKLPHNPKPPGPIHLPPPGLGTVTTNGGLISPQSETHSTSTCSVSHTGGGKLIDITKPLHKQNPPPCNEHYLMTCSKGPGCKYSHDWFLTPEQLETLAKNAKKAPCNYLKNGLDCPYGDSCCWVRHLRTLPFLRDRPHLLFHQLGTRMPKWSEVFPFE</sequence>
<comment type="caution">
    <text evidence="4">The sequence shown here is derived from an EMBL/GenBank/DDBJ whole genome shotgun (WGS) entry which is preliminary data.</text>
</comment>
<keyword evidence="1" id="KW-0479">Metal-binding</keyword>
<organism evidence="4 5">
    <name type="scientific">Meripilus lineatus</name>
    <dbReference type="NCBI Taxonomy" id="2056292"/>
    <lineage>
        <taxon>Eukaryota</taxon>
        <taxon>Fungi</taxon>
        <taxon>Dikarya</taxon>
        <taxon>Basidiomycota</taxon>
        <taxon>Agaricomycotina</taxon>
        <taxon>Agaricomycetes</taxon>
        <taxon>Polyporales</taxon>
        <taxon>Meripilaceae</taxon>
        <taxon>Meripilus</taxon>
    </lineage>
</organism>
<feature type="zinc finger region" description="C3H1-type" evidence="1">
    <location>
        <begin position="348"/>
        <end position="375"/>
    </location>
</feature>
<reference evidence="4" key="1">
    <citation type="submission" date="2022-07" db="EMBL/GenBank/DDBJ databases">
        <title>Genome Sequence of Physisporinus lineatus.</title>
        <authorList>
            <person name="Buettner E."/>
        </authorList>
    </citation>
    <scope>NUCLEOTIDE SEQUENCE</scope>
    <source>
        <strain evidence="4">VT162</strain>
    </source>
</reference>
<accession>A0AAD5V9T8</accession>
<dbReference type="PANTHER" id="PTHR37543:SF1">
    <property type="entry name" value="CCCH ZINC FINGER DNA BINDING PROTEIN (AFU_ORTHOLOGUE AFUA_5G12760)"/>
    <property type="match status" value="1"/>
</dbReference>
<proteinExistence type="predicted"/>
<dbReference type="PROSITE" id="PS50103">
    <property type="entry name" value="ZF_C3H1"/>
    <property type="match status" value="2"/>
</dbReference>
<keyword evidence="2" id="KW-0175">Coiled coil</keyword>
<keyword evidence="5" id="KW-1185">Reference proteome</keyword>
<name>A0AAD5V9T8_9APHY</name>
<evidence type="ECO:0000259" key="3">
    <source>
        <dbReference type="PROSITE" id="PS50103"/>
    </source>
</evidence>
<evidence type="ECO:0000256" key="2">
    <source>
        <dbReference type="SAM" id="Coils"/>
    </source>
</evidence>
<feature type="coiled-coil region" evidence="2">
    <location>
        <begin position="32"/>
        <end position="77"/>
    </location>
</feature>
<dbReference type="InterPro" id="IPR057683">
    <property type="entry name" value="DUF7923"/>
</dbReference>